<feature type="compositionally biased region" description="Low complexity" evidence="1">
    <location>
        <begin position="1"/>
        <end position="15"/>
    </location>
</feature>
<evidence type="ECO:0000259" key="2">
    <source>
        <dbReference type="Pfam" id="PF13672"/>
    </source>
</evidence>
<dbReference type="AlphaFoldDB" id="A0A2H0BEU4"/>
<reference evidence="3 4" key="1">
    <citation type="submission" date="2017-09" db="EMBL/GenBank/DDBJ databases">
        <title>Depth-based differentiation of microbial function through sediment-hosted aquifers and enrichment of novel symbionts in the deep terrestrial subsurface.</title>
        <authorList>
            <person name="Probst A.J."/>
            <person name="Ladd B."/>
            <person name="Jarett J.K."/>
            <person name="Geller-Mcgrath D.E."/>
            <person name="Sieber C.M."/>
            <person name="Emerson J.B."/>
            <person name="Anantharaman K."/>
            <person name="Thomas B.C."/>
            <person name="Malmstrom R."/>
            <person name="Stieglmeier M."/>
            <person name="Klingl A."/>
            <person name="Woyke T."/>
            <person name="Ryan C.M."/>
            <person name="Banfield J.F."/>
        </authorList>
    </citation>
    <scope>NUCLEOTIDE SEQUENCE [LARGE SCALE GENOMIC DNA]</scope>
    <source>
        <strain evidence="3">CG22_combo_CG10-13_8_21_14_all_39_12</strain>
    </source>
</reference>
<sequence length="237" mass="25713">MNAFKVTSGTVTGTSHTNSMRNNQDAYTMQRNTQIAIGVIADGCSAGKHSEVGAHLGANIVAQRLEYYALRVGKQIDYTSFDFTESAVTFPYWEAIRQDTIAQLRMLATSMGESLSQTVNEYFLFTITGFMIAPFGTYIFTIRDGVYALNNEVTIVGPFPSNEPPYLGYGLVGSSIDAKLLSFDVPVQVPTSSVESLAIGSDGVSDFMTIADKNLPGKEVLVGKLSQFWTDDLAGTH</sequence>
<organism evidence="3 4">
    <name type="scientific">candidate division WWE3 bacterium CG22_combo_CG10-13_8_21_14_all_39_12</name>
    <dbReference type="NCBI Taxonomy" id="1975094"/>
    <lineage>
        <taxon>Bacteria</taxon>
        <taxon>Katanobacteria</taxon>
    </lineage>
</organism>
<dbReference type="Pfam" id="PF13672">
    <property type="entry name" value="PP2C_2"/>
    <property type="match status" value="1"/>
</dbReference>
<comment type="caution">
    <text evidence="3">The sequence shown here is derived from an EMBL/GenBank/DDBJ whole genome shotgun (WGS) entry which is preliminary data.</text>
</comment>
<dbReference type="EMBL" id="PCSU01000075">
    <property type="protein sequence ID" value="PIP56186.1"/>
    <property type="molecule type" value="Genomic_DNA"/>
</dbReference>
<protein>
    <recommendedName>
        <fullName evidence="2">PPM-type phosphatase domain-containing protein</fullName>
    </recommendedName>
</protein>
<evidence type="ECO:0000313" key="4">
    <source>
        <dbReference type="Proteomes" id="UP000228495"/>
    </source>
</evidence>
<feature type="domain" description="PPM-type phosphatase" evidence="2">
    <location>
        <begin position="12"/>
        <end position="206"/>
    </location>
</feature>
<dbReference type="Proteomes" id="UP000228495">
    <property type="component" value="Unassembled WGS sequence"/>
</dbReference>
<dbReference type="InterPro" id="IPR001932">
    <property type="entry name" value="PPM-type_phosphatase-like_dom"/>
</dbReference>
<name>A0A2H0BEU4_UNCKA</name>
<feature type="region of interest" description="Disordered" evidence="1">
    <location>
        <begin position="1"/>
        <end position="21"/>
    </location>
</feature>
<accession>A0A2H0BEU4</accession>
<evidence type="ECO:0000313" key="3">
    <source>
        <dbReference type="EMBL" id="PIP56186.1"/>
    </source>
</evidence>
<gene>
    <name evidence="3" type="ORF">COX05_04320</name>
</gene>
<evidence type="ECO:0000256" key="1">
    <source>
        <dbReference type="SAM" id="MobiDB-lite"/>
    </source>
</evidence>
<proteinExistence type="predicted"/>